<feature type="domain" description="Aldehyde dehydrogenase" evidence="13">
    <location>
        <begin position="187"/>
        <end position="339"/>
    </location>
</feature>
<evidence type="ECO:0000256" key="11">
    <source>
        <dbReference type="PROSITE-ProRule" id="PRU10007"/>
    </source>
</evidence>
<evidence type="ECO:0000256" key="10">
    <source>
        <dbReference type="ARBA" id="ARBA00023027"/>
    </source>
</evidence>
<evidence type="ECO:0000256" key="6">
    <source>
        <dbReference type="ARBA" id="ARBA00022723"/>
    </source>
</evidence>
<evidence type="ECO:0000259" key="13">
    <source>
        <dbReference type="Pfam" id="PF00171"/>
    </source>
</evidence>
<dbReference type="Gene3D" id="3.40.605.10">
    <property type="entry name" value="Aldehyde Dehydrogenase, Chain A, domain 1"/>
    <property type="match status" value="3"/>
</dbReference>
<evidence type="ECO:0000313" key="17">
    <source>
        <dbReference type="Proteomes" id="UP000028990"/>
    </source>
</evidence>
<evidence type="ECO:0000259" key="15">
    <source>
        <dbReference type="Pfam" id="PF24827"/>
    </source>
</evidence>
<feature type="domain" description="AstE/AspA barrel-sandwich hybrid" evidence="14">
    <location>
        <begin position="788"/>
        <end position="868"/>
    </location>
</feature>
<evidence type="ECO:0000259" key="14">
    <source>
        <dbReference type="Pfam" id="PF04952"/>
    </source>
</evidence>
<dbReference type="PROSITE" id="PS00070">
    <property type="entry name" value="ALDEHYDE_DEHYDR_CYS"/>
    <property type="match status" value="1"/>
</dbReference>
<evidence type="ECO:0000256" key="3">
    <source>
        <dbReference type="ARBA" id="ARBA00006173"/>
    </source>
</evidence>
<dbReference type="InterPro" id="IPR016163">
    <property type="entry name" value="Ald_DH_C"/>
</dbReference>
<dbReference type="FunFam" id="3.40.630.10:FF:000025">
    <property type="entry name" value="aspartoacylase"/>
    <property type="match status" value="1"/>
</dbReference>
<keyword evidence="17" id="KW-1185">Reference proteome</keyword>
<comment type="subcellular location">
    <subcellularLocation>
        <location evidence="2">Cytoplasm</location>
    </subcellularLocation>
</comment>
<evidence type="ECO:0000256" key="5">
    <source>
        <dbReference type="ARBA" id="ARBA00022490"/>
    </source>
</evidence>
<dbReference type="FunFam" id="2.20.25.160:FF:000001">
    <property type="entry name" value="Aspartoacylase"/>
    <property type="match status" value="1"/>
</dbReference>
<dbReference type="Pfam" id="PF00171">
    <property type="entry name" value="Aldedh"/>
    <property type="match status" value="3"/>
</dbReference>
<dbReference type="NCBIfam" id="NF002601">
    <property type="entry name" value="PRK02259.1"/>
    <property type="match status" value="1"/>
</dbReference>
<sequence>AFNSGQTRPAAFRVAQLEGLGRFLQEKKQLLHNALVEDLQKSPLESDLSELILCQNEVDLAVKNLQAWMKDEPASTNLLTKLDCAFTLKEPFGLVLIISPWNYPVNLTLVPLVGAIAAGNCVILKPSEKSKGTEKVLAEVLPQYLDQVRVPCPFNTRHPYTPAPAGQDIPVPWTCLLSYLYILQSCFAVVVGGSQETQKLLEHKFDYIFFTGSPHVGKIVMTAAAKHLTPITLELGGKNPCYVDDNCDPQTVANRLAWFRYFNTGQTCVAPDYVLCSPDMQERLLPALQNAITHMQERLLPALQNAITRFYGDDPQNSPNLGRVINQKHFKRLQELLNCGRVAIGGQSDESNLYIALDLLSSDLNSGGPECGLSPHMLFLKGRTWTPDPQILGAGVLGAPTVLVDVQETDKVMQEEIFGPILPLMTVKSLDEAINFINHREKPLALYAFSNNSQVVNQVLDQTSSGNFRGNDGFLYATLLSLPFGGVGKSGMGRYHGKFSFDTFSNHRACLISPSGLEKLNEIRYPPYSSQAQKLLRWYIAEASHTSGQTATLPSLDSSGPGELTDPTLGTKPCICAREPLRRVVVTGGTHGNEMSGVYLARHWLRTPADLQRPSFSTVPVLANPAATALCRRYIGRDLNRTFTNTFLTSRATPDEPYEVTRARELNQLLGPKNSSQAFDFLLDLHNTTANMGTCFISNATDIFAMHLCHHLQLKNPELPTRVLVYRLPKEETYSLDSVTKHGMSLELGPQPQGVLRADLFSRMRSLVSSSLDFIELFNQGAAFPAFEMEVYRYLGCEDFPHTEDGDLAGMVHPQLQDRDFEPLQPGAPIFQMFSGEDMLYKGDSTMYPLFINEAAYYEKNIAFIRSEKLMISVPALPGLTPTPTPLT</sequence>
<protein>
    <submittedName>
        <fullName evidence="16">Aldehyde dehydrogenase family 3 member B1</fullName>
    </submittedName>
</protein>
<evidence type="ECO:0000256" key="7">
    <source>
        <dbReference type="ARBA" id="ARBA00022801"/>
    </source>
</evidence>
<dbReference type="SUPFAM" id="SSF53187">
    <property type="entry name" value="Zn-dependent exopeptidases"/>
    <property type="match status" value="1"/>
</dbReference>
<dbReference type="InterPro" id="IPR016161">
    <property type="entry name" value="Ald_DH/histidinol_DH"/>
</dbReference>
<evidence type="ECO:0000256" key="4">
    <source>
        <dbReference type="ARBA" id="ARBA00009986"/>
    </source>
</evidence>
<keyword evidence="10" id="KW-0520">NAD</keyword>
<dbReference type="InterPro" id="IPR016708">
    <property type="entry name" value="Aspartoacylase"/>
</dbReference>
<dbReference type="GO" id="GO:0004028">
    <property type="term" value="F:3-chloroallyl aldehyde dehydrogenase activity"/>
    <property type="evidence" value="ECO:0007669"/>
    <property type="project" value="TreeGrafter"/>
</dbReference>
<dbReference type="Pfam" id="PF24827">
    <property type="entry name" value="AstE_AspA_cat"/>
    <property type="match status" value="1"/>
</dbReference>
<feature type="domain" description="Aldehyde dehydrogenase" evidence="13">
    <location>
        <begin position="392"/>
        <end position="507"/>
    </location>
</feature>
<accession>A0A091D881</accession>
<feature type="non-terminal residue" evidence="16">
    <location>
        <position position="1"/>
    </location>
</feature>
<dbReference type="Gene3D" id="3.40.309.10">
    <property type="entry name" value="Aldehyde Dehydrogenase, Chain A, domain 2"/>
    <property type="match status" value="2"/>
</dbReference>
<dbReference type="eggNOG" id="ENOG502RMBB">
    <property type="taxonomic scope" value="Eukaryota"/>
</dbReference>
<name>A0A091D881_FUKDA</name>
<dbReference type="Proteomes" id="UP000028990">
    <property type="component" value="Unassembled WGS sequence"/>
</dbReference>
<dbReference type="STRING" id="885580.ENSFDAP00000006423"/>
<keyword evidence="9 12" id="KW-0560">Oxidoreductase</keyword>
<dbReference type="GO" id="GO:0005737">
    <property type="term" value="C:cytoplasm"/>
    <property type="evidence" value="ECO:0007669"/>
    <property type="project" value="UniProtKB-SubCell"/>
</dbReference>
<dbReference type="SUPFAM" id="SSF53720">
    <property type="entry name" value="ALDH-like"/>
    <property type="match status" value="1"/>
</dbReference>
<dbReference type="AlphaFoldDB" id="A0A091D881"/>
<dbReference type="GO" id="GO:0004029">
    <property type="term" value="F:aldehyde dehydrogenase (NAD+) activity"/>
    <property type="evidence" value="ECO:0007669"/>
    <property type="project" value="TreeGrafter"/>
</dbReference>
<evidence type="ECO:0000256" key="12">
    <source>
        <dbReference type="RuleBase" id="RU003345"/>
    </source>
</evidence>
<dbReference type="InterPro" id="IPR016162">
    <property type="entry name" value="Ald_DH_N"/>
</dbReference>
<dbReference type="FunFam" id="3.40.605.10:FF:000004">
    <property type="entry name" value="Aldehyde dehydrogenase"/>
    <property type="match status" value="1"/>
</dbReference>
<keyword evidence="7" id="KW-0378">Hydrolase</keyword>
<evidence type="ECO:0000256" key="2">
    <source>
        <dbReference type="ARBA" id="ARBA00004496"/>
    </source>
</evidence>
<comment type="cofactor">
    <cofactor evidence="1">
        <name>Zn(2+)</name>
        <dbReference type="ChEBI" id="CHEBI:29105"/>
    </cofactor>
</comment>
<comment type="similarity">
    <text evidence="4 12">Belongs to the aldehyde dehydrogenase family.</text>
</comment>
<dbReference type="InterPro" id="IPR007036">
    <property type="entry name" value="Aste_AspA_hybrid_dom"/>
</dbReference>
<dbReference type="GO" id="GO:0046872">
    <property type="term" value="F:metal ion binding"/>
    <property type="evidence" value="ECO:0007669"/>
    <property type="project" value="UniProtKB-KW"/>
</dbReference>
<gene>
    <name evidence="16" type="ORF">H920_10185</name>
</gene>
<dbReference type="GO" id="GO:0006081">
    <property type="term" value="P:aldehyde metabolic process"/>
    <property type="evidence" value="ECO:0007669"/>
    <property type="project" value="InterPro"/>
</dbReference>
<dbReference type="InterPro" id="IPR029510">
    <property type="entry name" value="Ald_DH_CS_GLU"/>
</dbReference>
<evidence type="ECO:0000256" key="9">
    <source>
        <dbReference type="ARBA" id="ARBA00023002"/>
    </source>
</evidence>
<dbReference type="GO" id="GO:0016788">
    <property type="term" value="F:hydrolase activity, acting on ester bonds"/>
    <property type="evidence" value="ECO:0007669"/>
    <property type="project" value="InterPro"/>
</dbReference>
<dbReference type="InterPro" id="IPR055438">
    <property type="entry name" value="AstE_AspA_cat"/>
</dbReference>
<evidence type="ECO:0000313" key="16">
    <source>
        <dbReference type="EMBL" id="KFO28324.1"/>
    </source>
</evidence>
<dbReference type="InterPro" id="IPR015590">
    <property type="entry name" value="Aldehyde_DH_dom"/>
</dbReference>
<dbReference type="GO" id="GO:0016811">
    <property type="term" value="F:hydrolase activity, acting on carbon-nitrogen (but not peptide) bonds, in linear amides"/>
    <property type="evidence" value="ECO:0007669"/>
    <property type="project" value="InterPro"/>
</dbReference>
<dbReference type="PROSITE" id="PS00687">
    <property type="entry name" value="ALDEHYDE_DEHYDR_GLU"/>
    <property type="match status" value="1"/>
</dbReference>
<evidence type="ECO:0000256" key="1">
    <source>
        <dbReference type="ARBA" id="ARBA00001947"/>
    </source>
</evidence>
<dbReference type="HAMAP" id="MF_00704">
    <property type="entry name" value="Aspartoacylase"/>
    <property type="match status" value="1"/>
</dbReference>
<dbReference type="EMBL" id="KN122776">
    <property type="protein sequence ID" value="KFO28324.1"/>
    <property type="molecule type" value="Genomic_DNA"/>
</dbReference>
<comment type="similarity">
    <text evidence="3">Belongs to the AspA/AstE family. Aspartoacylase subfamily.</text>
</comment>
<feature type="domain" description="Succinylglutamate desuccinylase/Aspartoacylase catalytic" evidence="15">
    <location>
        <begin position="581"/>
        <end position="775"/>
    </location>
</feature>
<dbReference type="InterPro" id="IPR016160">
    <property type="entry name" value="Ald_DH_CS_CYS"/>
</dbReference>
<dbReference type="Gene3D" id="3.40.630.10">
    <property type="entry name" value="Zn peptidases"/>
    <property type="match status" value="1"/>
</dbReference>
<reference evidence="16 17" key="1">
    <citation type="submission" date="2013-11" db="EMBL/GenBank/DDBJ databases">
        <title>The Damaraland mole rat (Fukomys damarensis) genome and evolution of African mole rats.</title>
        <authorList>
            <person name="Gladyshev V.N."/>
            <person name="Fang X."/>
        </authorList>
    </citation>
    <scope>NUCLEOTIDE SEQUENCE [LARGE SCALE GENOMIC DNA]</scope>
    <source>
        <tissue evidence="16">Liver</tissue>
    </source>
</reference>
<dbReference type="CDD" id="cd06909">
    <property type="entry name" value="M14_ASPA"/>
    <property type="match status" value="1"/>
</dbReference>
<keyword evidence="6" id="KW-0479">Metal-binding</keyword>
<feature type="domain" description="Aldehyde dehydrogenase" evidence="13">
    <location>
        <begin position="6"/>
        <end position="141"/>
    </location>
</feature>
<dbReference type="Pfam" id="PF04952">
    <property type="entry name" value="AstE_AspA_hybrid"/>
    <property type="match status" value="1"/>
</dbReference>
<proteinExistence type="inferred from homology"/>
<keyword evidence="8" id="KW-0862">Zinc</keyword>
<organism evidence="16 17">
    <name type="scientific">Fukomys damarensis</name>
    <name type="common">Damaraland mole rat</name>
    <name type="synonym">Cryptomys damarensis</name>
    <dbReference type="NCBI Taxonomy" id="885580"/>
    <lineage>
        <taxon>Eukaryota</taxon>
        <taxon>Metazoa</taxon>
        <taxon>Chordata</taxon>
        <taxon>Craniata</taxon>
        <taxon>Vertebrata</taxon>
        <taxon>Euteleostomi</taxon>
        <taxon>Mammalia</taxon>
        <taxon>Eutheria</taxon>
        <taxon>Euarchontoglires</taxon>
        <taxon>Glires</taxon>
        <taxon>Rodentia</taxon>
        <taxon>Hystricomorpha</taxon>
        <taxon>Bathyergidae</taxon>
        <taxon>Fukomys</taxon>
    </lineage>
</organism>
<dbReference type="InterPro" id="IPR012394">
    <property type="entry name" value="Aldehyde_DH_NAD(P)"/>
</dbReference>
<dbReference type="PANTHER" id="PTHR43570:SF6">
    <property type="entry name" value="ALDEHYDE DEHYDROGENASE FAMILY 3 MEMBER B2"/>
    <property type="match status" value="1"/>
</dbReference>
<dbReference type="Gene3D" id="2.20.25.160">
    <property type="match status" value="1"/>
</dbReference>
<evidence type="ECO:0000256" key="8">
    <source>
        <dbReference type="ARBA" id="ARBA00022833"/>
    </source>
</evidence>
<keyword evidence="5" id="KW-0963">Cytoplasm</keyword>
<feature type="active site" evidence="11">
    <location>
        <position position="234"/>
    </location>
</feature>
<dbReference type="PANTHER" id="PTHR43570">
    <property type="entry name" value="ALDEHYDE DEHYDROGENASE"/>
    <property type="match status" value="1"/>
</dbReference>